<accession>A0ABV0YEZ7</accession>
<sequence>MPMGTLTCGRKDMNRPCTCCISWLEGASRSTSSVKRRDEIHWSSNQTPSGLLMYFNLKCLIVALAVCLKIFVLLKGDLSPQAQDFCSLQQSFFQDCPVFSFIHLSNICDQLPSTF</sequence>
<dbReference type="EMBL" id="JAHRIP010029804">
    <property type="protein sequence ID" value="MEQ2292096.1"/>
    <property type="molecule type" value="Genomic_DNA"/>
</dbReference>
<protein>
    <submittedName>
        <fullName evidence="2">Uncharacterized protein</fullName>
    </submittedName>
</protein>
<name>A0ABV0YEZ7_9TELE</name>
<dbReference type="Proteomes" id="UP001469553">
    <property type="component" value="Unassembled WGS sequence"/>
</dbReference>
<keyword evidence="1" id="KW-1133">Transmembrane helix</keyword>
<evidence type="ECO:0000313" key="3">
    <source>
        <dbReference type="Proteomes" id="UP001469553"/>
    </source>
</evidence>
<feature type="transmembrane region" description="Helical" evidence="1">
    <location>
        <begin position="51"/>
        <end position="74"/>
    </location>
</feature>
<organism evidence="2 3">
    <name type="scientific">Ameca splendens</name>
    <dbReference type="NCBI Taxonomy" id="208324"/>
    <lineage>
        <taxon>Eukaryota</taxon>
        <taxon>Metazoa</taxon>
        <taxon>Chordata</taxon>
        <taxon>Craniata</taxon>
        <taxon>Vertebrata</taxon>
        <taxon>Euteleostomi</taxon>
        <taxon>Actinopterygii</taxon>
        <taxon>Neopterygii</taxon>
        <taxon>Teleostei</taxon>
        <taxon>Neoteleostei</taxon>
        <taxon>Acanthomorphata</taxon>
        <taxon>Ovalentaria</taxon>
        <taxon>Atherinomorphae</taxon>
        <taxon>Cyprinodontiformes</taxon>
        <taxon>Goodeidae</taxon>
        <taxon>Ameca</taxon>
    </lineage>
</organism>
<evidence type="ECO:0000313" key="2">
    <source>
        <dbReference type="EMBL" id="MEQ2292096.1"/>
    </source>
</evidence>
<keyword evidence="1" id="KW-0812">Transmembrane</keyword>
<comment type="caution">
    <text evidence="2">The sequence shown here is derived from an EMBL/GenBank/DDBJ whole genome shotgun (WGS) entry which is preliminary data.</text>
</comment>
<keyword evidence="3" id="KW-1185">Reference proteome</keyword>
<evidence type="ECO:0000256" key="1">
    <source>
        <dbReference type="SAM" id="Phobius"/>
    </source>
</evidence>
<keyword evidence="1" id="KW-0472">Membrane</keyword>
<reference evidence="2 3" key="1">
    <citation type="submission" date="2021-06" db="EMBL/GenBank/DDBJ databases">
        <authorList>
            <person name="Palmer J.M."/>
        </authorList>
    </citation>
    <scope>NUCLEOTIDE SEQUENCE [LARGE SCALE GENOMIC DNA]</scope>
    <source>
        <strain evidence="2 3">AS_MEX2019</strain>
        <tissue evidence="2">Muscle</tissue>
    </source>
</reference>
<proteinExistence type="predicted"/>
<gene>
    <name evidence="2" type="ORF">AMECASPLE_019585</name>
</gene>